<dbReference type="Proteomes" id="UP001239213">
    <property type="component" value="Unassembled WGS sequence"/>
</dbReference>
<proteinExistence type="predicted"/>
<evidence type="ECO:0000256" key="1">
    <source>
        <dbReference type="SAM" id="SignalP"/>
    </source>
</evidence>
<gene>
    <name evidence="2" type="ORF">CCUS01_02949</name>
</gene>
<keyword evidence="1" id="KW-0732">Signal</keyword>
<dbReference type="AlphaFoldDB" id="A0AAI9YAQ1"/>
<accession>A0AAI9YAQ1</accession>
<name>A0AAI9YAQ1_9PEZI</name>
<organism evidence="2 3">
    <name type="scientific">Colletotrichum cuscutae</name>
    <dbReference type="NCBI Taxonomy" id="1209917"/>
    <lineage>
        <taxon>Eukaryota</taxon>
        <taxon>Fungi</taxon>
        <taxon>Dikarya</taxon>
        <taxon>Ascomycota</taxon>
        <taxon>Pezizomycotina</taxon>
        <taxon>Sordariomycetes</taxon>
        <taxon>Hypocreomycetidae</taxon>
        <taxon>Glomerellales</taxon>
        <taxon>Glomerellaceae</taxon>
        <taxon>Colletotrichum</taxon>
        <taxon>Colletotrichum acutatum species complex</taxon>
    </lineage>
</organism>
<dbReference type="EMBL" id="MPDP01000024">
    <property type="protein sequence ID" value="KAK1493648.1"/>
    <property type="molecule type" value="Genomic_DNA"/>
</dbReference>
<sequence>MWLSSLIHLVPISPLSQGQGNLRSSGGLATNLLVPFLCLAPCLAACHVLEPAHLPDAARPSPQGLLADWQPPTESNGNRFQQAVWPCLLVVNVLPLLPASVQLSAMRGDQMTSPLHTAIQVLACDLATQSLEGLIADGRGCRIRAQRPDAKD</sequence>
<feature type="signal peptide" evidence="1">
    <location>
        <begin position="1"/>
        <end position="44"/>
    </location>
</feature>
<protein>
    <submittedName>
        <fullName evidence="2">Uncharacterized protein</fullName>
    </submittedName>
</protein>
<comment type="caution">
    <text evidence="2">The sequence shown here is derived from an EMBL/GenBank/DDBJ whole genome shotgun (WGS) entry which is preliminary data.</text>
</comment>
<feature type="chain" id="PRO_5042542329" evidence="1">
    <location>
        <begin position="45"/>
        <end position="152"/>
    </location>
</feature>
<keyword evidence="3" id="KW-1185">Reference proteome</keyword>
<reference evidence="2" key="1">
    <citation type="submission" date="2016-11" db="EMBL/GenBank/DDBJ databases">
        <title>The genome sequence of Colletotrichum cuscutae.</title>
        <authorList>
            <person name="Baroncelli R."/>
        </authorList>
    </citation>
    <scope>NUCLEOTIDE SEQUENCE</scope>
    <source>
        <strain evidence="2">IMI 304802</strain>
    </source>
</reference>
<evidence type="ECO:0000313" key="3">
    <source>
        <dbReference type="Proteomes" id="UP001239213"/>
    </source>
</evidence>
<evidence type="ECO:0000313" key="2">
    <source>
        <dbReference type="EMBL" id="KAK1493648.1"/>
    </source>
</evidence>